<evidence type="ECO:0000313" key="7">
    <source>
        <dbReference type="EMBL" id="GAM42784.1"/>
    </source>
</evidence>
<keyword evidence="5 6" id="KW-0472">Membrane</keyword>
<feature type="transmembrane region" description="Helical" evidence="6">
    <location>
        <begin position="116"/>
        <end position="137"/>
    </location>
</feature>
<feature type="transmembrane region" description="Helical" evidence="6">
    <location>
        <begin position="432"/>
        <end position="452"/>
    </location>
</feature>
<dbReference type="PANTHER" id="PTHR43791">
    <property type="entry name" value="PERMEASE-RELATED"/>
    <property type="match status" value="1"/>
</dbReference>
<feature type="transmembrane region" description="Helical" evidence="6">
    <location>
        <begin position="236"/>
        <end position="258"/>
    </location>
</feature>
<feature type="transmembrane region" description="Helical" evidence="6">
    <location>
        <begin position="464"/>
        <end position="487"/>
    </location>
</feature>
<gene>
    <name evidence="7" type="ORF">TCE0_044f17077</name>
</gene>
<proteinExistence type="predicted"/>
<dbReference type="AlphaFoldDB" id="A0A478ECT2"/>
<evidence type="ECO:0000256" key="4">
    <source>
        <dbReference type="ARBA" id="ARBA00022989"/>
    </source>
</evidence>
<feature type="transmembrane region" description="Helical" evidence="6">
    <location>
        <begin position="144"/>
        <end position="161"/>
    </location>
</feature>
<evidence type="ECO:0008006" key="9">
    <source>
        <dbReference type="Google" id="ProtNLM"/>
    </source>
</evidence>
<dbReference type="Pfam" id="PF07690">
    <property type="entry name" value="MFS_1"/>
    <property type="match status" value="1"/>
</dbReference>
<name>A0A478ECT2_TALPI</name>
<protein>
    <recommendedName>
        <fullName evidence="9">Major facilitator superfamily (MFS) profile domain-containing protein</fullName>
    </recommendedName>
</protein>
<dbReference type="PANTHER" id="PTHR43791:SF70">
    <property type="entry name" value="MAJOR FACILITATOR SUPERFAMILY (MFS) PROFILE DOMAIN-CONTAINING PROTEIN"/>
    <property type="match status" value="1"/>
</dbReference>
<reference evidence="8" key="1">
    <citation type="journal article" date="2015" name="Genome Announc.">
        <title>Draft genome sequence of Talaromyces cellulolyticus strain Y-94, a source of lignocellulosic biomass-degrading enzymes.</title>
        <authorList>
            <person name="Fujii T."/>
            <person name="Koike H."/>
            <person name="Sawayama S."/>
            <person name="Yano S."/>
            <person name="Inoue H."/>
        </authorList>
    </citation>
    <scope>NUCLEOTIDE SEQUENCE [LARGE SCALE GENOMIC DNA]</scope>
    <source>
        <strain evidence="8">Y-94</strain>
    </source>
</reference>
<evidence type="ECO:0000256" key="1">
    <source>
        <dbReference type="ARBA" id="ARBA00004141"/>
    </source>
</evidence>
<dbReference type="EMBL" id="DF933840">
    <property type="protein sequence ID" value="GAM42784.1"/>
    <property type="molecule type" value="Genomic_DNA"/>
</dbReference>
<evidence type="ECO:0000313" key="8">
    <source>
        <dbReference type="Proteomes" id="UP000053095"/>
    </source>
</evidence>
<feature type="transmembrane region" description="Helical" evidence="6">
    <location>
        <begin position="73"/>
        <end position="90"/>
    </location>
</feature>
<keyword evidence="4 6" id="KW-1133">Transmembrane helix</keyword>
<dbReference type="GO" id="GO:0016020">
    <property type="term" value="C:membrane"/>
    <property type="evidence" value="ECO:0007669"/>
    <property type="project" value="UniProtKB-SubCell"/>
</dbReference>
<feature type="transmembrane region" description="Helical" evidence="6">
    <location>
        <begin position="306"/>
        <end position="326"/>
    </location>
</feature>
<dbReference type="Proteomes" id="UP000053095">
    <property type="component" value="Unassembled WGS sequence"/>
</dbReference>
<feature type="transmembrane region" description="Helical" evidence="6">
    <location>
        <begin position="397"/>
        <end position="420"/>
    </location>
</feature>
<evidence type="ECO:0000256" key="2">
    <source>
        <dbReference type="ARBA" id="ARBA00022448"/>
    </source>
</evidence>
<keyword evidence="3 6" id="KW-0812">Transmembrane</keyword>
<sequence length="524" mass="58675">MIENMHIEDQPRHLESLDEVKRVDEKTEADDYVDLKDELVSETAANATGYQEYLEGLNMELTPKENARIRWKIDLIVLPIFLVIQALQFMDKTALNYANLFGYQQALGLKGQEFNYLSAMIYAGYFFGQYPCSLLIARFPAQRVLGVTAFIWGLTVIILTQCKTYSSALGVRFVMGMFEASVTPGLTIMTGFWYTRKEIPLRQCIWYSALGWGGIAGDYISLGINTLPVDFTPARWQLLFYILGAATCFWALVVFFVLPDSPASAFFLTKRERVLAVKRVAQNQMGIKNKTFNKKQALSTFKDPKAILLFISVFAAAIPNGVVNSFSTIIIQDIGFNTAKTTEMKSVGDAMVIISLFIGGAITLNVPNSRLAIATLANILCTICAATMAYLPQHNKWGRLVSFWMVNTQSVGFTISLVTITSNMAGYSHKAAASVLIFTAYCWGNFAGPFVVKPSQAPEYRGATIGLLVGYLIKMITHLLLWAYLVYMNRSRDKRYGPADKARSNEAGMQDKTEFENKDFRFVY</sequence>
<evidence type="ECO:0000256" key="5">
    <source>
        <dbReference type="ARBA" id="ARBA00023136"/>
    </source>
</evidence>
<comment type="subcellular location">
    <subcellularLocation>
        <location evidence="1">Membrane</location>
        <topology evidence="1">Multi-pass membrane protein</topology>
    </subcellularLocation>
</comment>
<dbReference type="SUPFAM" id="SSF103473">
    <property type="entry name" value="MFS general substrate transporter"/>
    <property type="match status" value="1"/>
</dbReference>
<feature type="transmembrane region" description="Helical" evidence="6">
    <location>
        <begin position="346"/>
        <end position="364"/>
    </location>
</feature>
<evidence type="ECO:0000256" key="3">
    <source>
        <dbReference type="ARBA" id="ARBA00022692"/>
    </source>
</evidence>
<feature type="transmembrane region" description="Helical" evidence="6">
    <location>
        <begin position="173"/>
        <end position="193"/>
    </location>
</feature>
<evidence type="ECO:0000256" key="6">
    <source>
        <dbReference type="SAM" id="Phobius"/>
    </source>
</evidence>
<feature type="transmembrane region" description="Helical" evidence="6">
    <location>
        <begin position="205"/>
        <end position="224"/>
    </location>
</feature>
<dbReference type="InterPro" id="IPR011701">
    <property type="entry name" value="MFS"/>
</dbReference>
<feature type="transmembrane region" description="Helical" evidence="6">
    <location>
        <begin position="371"/>
        <end position="391"/>
    </location>
</feature>
<keyword evidence="8" id="KW-1185">Reference proteome</keyword>
<dbReference type="InterPro" id="IPR036259">
    <property type="entry name" value="MFS_trans_sf"/>
</dbReference>
<keyword evidence="2" id="KW-0813">Transport</keyword>
<accession>A0A478ECT2</accession>
<dbReference type="GO" id="GO:0022857">
    <property type="term" value="F:transmembrane transporter activity"/>
    <property type="evidence" value="ECO:0007669"/>
    <property type="project" value="InterPro"/>
</dbReference>
<organism evidence="7 8">
    <name type="scientific">Talaromyces pinophilus</name>
    <name type="common">Penicillium pinophilum</name>
    <dbReference type="NCBI Taxonomy" id="128442"/>
    <lineage>
        <taxon>Eukaryota</taxon>
        <taxon>Fungi</taxon>
        <taxon>Dikarya</taxon>
        <taxon>Ascomycota</taxon>
        <taxon>Pezizomycotina</taxon>
        <taxon>Eurotiomycetes</taxon>
        <taxon>Eurotiomycetidae</taxon>
        <taxon>Eurotiales</taxon>
        <taxon>Trichocomaceae</taxon>
        <taxon>Talaromyces</taxon>
        <taxon>Talaromyces sect. Talaromyces</taxon>
    </lineage>
</organism>
<dbReference type="Gene3D" id="1.20.1250.20">
    <property type="entry name" value="MFS general substrate transporter like domains"/>
    <property type="match status" value="1"/>
</dbReference>